<gene>
    <name evidence="2" type="ORF">GCM10007392_17800</name>
</gene>
<name>A0A918K5T3_9GAMM</name>
<feature type="transmembrane region" description="Helical" evidence="1">
    <location>
        <begin position="101"/>
        <end position="121"/>
    </location>
</feature>
<evidence type="ECO:0000313" key="3">
    <source>
        <dbReference type="Proteomes" id="UP000626148"/>
    </source>
</evidence>
<evidence type="ECO:0008006" key="4">
    <source>
        <dbReference type="Google" id="ProtNLM"/>
    </source>
</evidence>
<dbReference type="AlphaFoldDB" id="A0A918K5T3"/>
<comment type="caution">
    <text evidence="2">The sequence shown here is derived from an EMBL/GenBank/DDBJ whole genome shotgun (WGS) entry which is preliminary data.</text>
</comment>
<feature type="transmembrane region" description="Helical" evidence="1">
    <location>
        <begin position="78"/>
        <end position="95"/>
    </location>
</feature>
<keyword evidence="1" id="KW-0472">Membrane</keyword>
<organism evidence="2 3">
    <name type="scientific">Saccharospirillum salsuginis</name>
    <dbReference type="NCBI Taxonomy" id="418750"/>
    <lineage>
        <taxon>Bacteria</taxon>
        <taxon>Pseudomonadati</taxon>
        <taxon>Pseudomonadota</taxon>
        <taxon>Gammaproteobacteria</taxon>
        <taxon>Oceanospirillales</taxon>
        <taxon>Saccharospirillaceae</taxon>
        <taxon>Saccharospirillum</taxon>
    </lineage>
</organism>
<dbReference type="Proteomes" id="UP000626148">
    <property type="component" value="Unassembled WGS sequence"/>
</dbReference>
<keyword evidence="1" id="KW-0812">Transmembrane</keyword>
<feature type="transmembrane region" description="Helical" evidence="1">
    <location>
        <begin position="46"/>
        <end position="66"/>
    </location>
</feature>
<reference evidence="2" key="1">
    <citation type="journal article" date="2014" name="Int. J. Syst. Evol. Microbiol.">
        <title>Complete genome sequence of Corynebacterium casei LMG S-19264T (=DSM 44701T), isolated from a smear-ripened cheese.</title>
        <authorList>
            <consortium name="US DOE Joint Genome Institute (JGI-PGF)"/>
            <person name="Walter F."/>
            <person name="Albersmeier A."/>
            <person name="Kalinowski J."/>
            <person name="Ruckert C."/>
        </authorList>
    </citation>
    <scope>NUCLEOTIDE SEQUENCE</scope>
    <source>
        <strain evidence="2">KCTC 22169</strain>
    </source>
</reference>
<dbReference type="RefSeq" id="WP_189608197.1">
    <property type="nucleotide sequence ID" value="NZ_BMXR01000004.1"/>
</dbReference>
<keyword evidence="3" id="KW-1185">Reference proteome</keyword>
<reference evidence="2" key="2">
    <citation type="submission" date="2020-09" db="EMBL/GenBank/DDBJ databases">
        <authorList>
            <person name="Sun Q."/>
            <person name="Kim S."/>
        </authorList>
    </citation>
    <scope>NUCLEOTIDE SEQUENCE</scope>
    <source>
        <strain evidence="2">KCTC 22169</strain>
    </source>
</reference>
<dbReference type="EMBL" id="BMXR01000004">
    <property type="protein sequence ID" value="GGX51017.1"/>
    <property type="molecule type" value="Genomic_DNA"/>
</dbReference>
<keyword evidence="1" id="KW-1133">Transmembrane helix</keyword>
<protein>
    <recommendedName>
        <fullName evidence="4">DUF2069 domain-containing protein</fullName>
    </recommendedName>
</protein>
<proteinExistence type="predicted"/>
<accession>A0A918K5T3</accession>
<evidence type="ECO:0000256" key="1">
    <source>
        <dbReference type="SAM" id="Phobius"/>
    </source>
</evidence>
<sequence>MNAKPSPQTVRVNAKLRLSYWLMLLSILGGAFLYGPDFGTMPIGQWVASCLVIGFFISLPLLMFILTAHRPTPGGVSWMSFLLLGYLVFGIVLIFSPNGLLAGLLLTGTTLSTFFYAVVWLRPFKKAAKASNKK</sequence>
<evidence type="ECO:0000313" key="2">
    <source>
        <dbReference type="EMBL" id="GGX51017.1"/>
    </source>
</evidence>
<feature type="transmembrane region" description="Helical" evidence="1">
    <location>
        <begin position="18"/>
        <end position="34"/>
    </location>
</feature>